<protein>
    <submittedName>
        <fullName evidence="1">Uncharacterized protein</fullName>
    </submittedName>
</protein>
<gene>
    <name evidence="1" type="ORF">BN2476_460130</name>
</gene>
<accession>A0A1N7SD29</accession>
<dbReference type="Proteomes" id="UP000195569">
    <property type="component" value="Unassembled WGS sequence"/>
</dbReference>
<organism evidence="1 2">
    <name type="scientific">Paraburkholderia piptadeniae</name>
    <dbReference type="NCBI Taxonomy" id="1701573"/>
    <lineage>
        <taxon>Bacteria</taxon>
        <taxon>Pseudomonadati</taxon>
        <taxon>Pseudomonadota</taxon>
        <taxon>Betaproteobacteria</taxon>
        <taxon>Burkholderiales</taxon>
        <taxon>Burkholderiaceae</taxon>
        <taxon>Paraburkholderia</taxon>
    </lineage>
</organism>
<name>A0A1N7SD29_9BURK</name>
<dbReference type="AlphaFoldDB" id="A0A1N7SD29"/>
<evidence type="ECO:0000313" key="1">
    <source>
        <dbReference type="EMBL" id="SIT45280.1"/>
    </source>
</evidence>
<proteinExistence type="predicted"/>
<reference evidence="1" key="1">
    <citation type="submission" date="2016-12" db="EMBL/GenBank/DDBJ databases">
        <authorList>
            <person name="Moulin L."/>
        </authorList>
    </citation>
    <scope>NUCLEOTIDE SEQUENCE [LARGE SCALE GENOMIC DNA]</scope>
    <source>
        <strain evidence="1">STM 7183</strain>
    </source>
</reference>
<dbReference type="EMBL" id="CYGY02000046">
    <property type="protein sequence ID" value="SIT45280.1"/>
    <property type="molecule type" value="Genomic_DNA"/>
</dbReference>
<sequence>MKRQFLTTRAIRAQRVEFFSDGLALFVQIHGCLKVAEVDES</sequence>
<keyword evidence="2" id="KW-1185">Reference proteome</keyword>
<evidence type="ECO:0000313" key="2">
    <source>
        <dbReference type="Proteomes" id="UP000195569"/>
    </source>
</evidence>
<comment type="caution">
    <text evidence="1">The sequence shown here is derived from an EMBL/GenBank/DDBJ whole genome shotgun (WGS) entry which is preliminary data.</text>
</comment>